<organism evidence="1 2">
    <name type="scientific">Coemansia aciculifera</name>
    <dbReference type="NCBI Taxonomy" id="417176"/>
    <lineage>
        <taxon>Eukaryota</taxon>
        <taxon>Fungi</taxon>
        <taxon>Fungi incertae sedis</taxon>
        <taxon>Zoopagomycota</taxon>
        <taxon>Kickxellomycotina</taxon>
        <taxon>Kickxellomycetes</taxon>
        <taxon>Kickxellales</taxon>
        <taxon>Kickxellaceae</taxon>
        <taxon>Coemansia</taxon>
    </lineage>
</organism>
<evidence type="ECO:0000313" key="2">
    <source>
        <dbReference type="Proteomes" id="UP001139981"/>
    </source>
</evidence>
<sequence length="295" mass="31937">MPFSRDASFAVQGKVALVTGALGAIGKQITQQLLDGGARVVMADIVNDGSGETASRELDGDNTRYVQVDLCSIPDIQRMLDEATQAFGHVDILINNAGMALYNRFYTDETSDNVATAIDLNLRAPIETTRLFVKMLKDSGRQGAVVNVASSAGMMPRKGFEIYGTTKAGLIYFTQASQYLAPQVRISAVAPYFVDTPMVRRATTLQNTPILSPHILITVNDVADAVVAQVKDCKSAGSTVFLVGSWSRLPVWMFSLSNMYMTLVIVLCMMVGHFKSACGMPSGSKYLILKNSKKN</sequence>
<accession>A0ACC1M6K9</accession>
<comment type="caution">
    <text evidence="1">The sequence shown here is derived from an EMBL/GenBank/DDBJ whole genome shotgun (WGS) entry which is preliminary data.</text>
</comment>
<dbReference type="Proteomes" id="UP001139981">
    <property type="component" value="Unassembled WGS sequence"/>
</dbReference>
<evidence type="ECO:0000313" key="1">
    <source>
        <dbReference type="EMBL" id="KAJ2897430.1"/>
    </source>
</evidence>
<name>A0ACC1M6K9_9FUNG</name>
<reference evidence="1" key="1">
    <citation type="submission" date="2022-07" db="EMBL/GenBank/DDBJ databases">
        <title>Phylogenomic reconstructions and comparative analyses of Kickxellomycotina fungi.</title>
        <authorList>
            <person name="Reynolds N.K."/>
            <person name="Stajich J.E."/>
            <person name="Barry K."/>
            <person name="Grigoriev I.V."/>
            <person name="Crous P."/>
            <person name="Smith M.E."/>
        </authorList>
    </citation>
    <scope>NUCLEOTIDE SEQUENCE</scope>
    <source>
        <strain evidence="1">CBS 190363</strain>
    </source>
</reference>
<dbReference type="EMBL" id="JANBVB010000119">
    <property type="protein sequence ID" value="KAJ2897430.1"/>
    <property type="molecule type" value="Genomic_DNA"/>
</dbReference>
<protein>
    <submittedName>
        <fullName evidence="1">Uncharacterized protein</fullName>
    </submittedName>
</protein>
<gene>
    <name evidence="1" type="ORF">IWW38_001723</name>
</gene>
<keyword evidence="2" id="KW-1185">Reference proteome</keyword>
<proteinExistence type="predicted"/>